<keyword evidence="1" id="KW-0175">Coiled coil</keyword>
<feature type="compositionally biased region" description="Basic and acidic residues" evidence="2">
    <location>
        <begin position="514"/>
        <end position="528"/>
    </location>
</feature>
<feature type="region of interest" description="Disordered" evidence="2">
    <location>
        <begin position="162"/>
        <end position="189"/>
    </location>
</feature>
<keyword evidence="4" id="KW-1185">Reference proteome</keyword>
<evidence type="ECO:0000256" key="1">
    <source>
        <dbReference type="SAM" id="Coils"/>
    </source>
</evidence>
<dbReference type="Proteomes" id="UP000794436">
    <property type="component" value="Unassembled WGS sequence"/>
</dbReference>
<evidence type="ECO:0000313" key="3">
    <source>
        <dbReference type="EMBL" id="TMW56752.1"/>
    </source>
</evidence>
<comment type="caution">
    <text evidence="3">The sequence shown here is derived from an EMBL/GenBank/DDBJ whole genome shotgun (WGS) entry which is preliminary data.</text>
</comment>
<feature type="region of interest" description="Disordered" evidence="2">
    <location>
        <begin position="268"/>
        <end position="297"/>
    </location>
</feature>
<dbReference type="AlphaFoldDB" id="A0A8K1C584"/>
<dbReference type="EMBL" id="SPLM01000145">
    <property type="protein sequence ID" value="TMW56752.1"/>
    <property type="molecule type" value="Genomic_DNA"/>
</dbReference>
<evidence type="ECO:0000256" key="2">
    <source>
        <dbReference type="SAM" id="MobiDB-lite"/>
    </source>
</evidence>
<organism evidence="3 4">
    <name type="scientific">Pythium oligandrum</name>
    <name type="common">Mycoparasitic fungus</name>
    <dbReference type="NCBI Taxonomy" id="41045"/>
    <lineage>
        <taxon>Eukaryota</taxon>
        <taxon>Sar</taxon>
        <taxon>Stramenopiles</taxon>
        <taxon>Oomycota</taxon>
        <taxon>Peronosporomycetes</taxon>
        <taxon>Pythiales</taxon>
        <taxon>Pythiaceae</taxon>
        <taxon>Pythium</taxon>
    </lineage>
</organism>
<gene>
    <name evidence="3" type="ORF">Poli38472_006762</name>
</gene>
<reference evidence="3" key="1">
    <citation type="submission" date="2019-03" db="EMBL/GenBank/DDBJ databases">
        <title>Long read genome sequence of the mycoparasitic Pythium oligandrum ATCC 38472 isolated from sugarbeet rhizosphere.</title>
        <authorList>
            <person name="Gaulin E."/>
        </authorList>
    </citation>
    <scope>NUCLEOTIDE SEQUENCE</scope>
    <source>
        <strain evidence="3">ATCC 38472_TT</strain>
    </source>
</reference>
<evidence type="ECO:0000313" key="4">
    <source>
        <dbReference type="Proteomes" id="UP000794436"/>
    </source>
</evidence>
<accession>A0A8K1C584</accession>
<protein>
    <submittedName>
        <fullName evidence="3">Uncharacterized protein</fullName>
    </submittedName>
</protein>
<sequence length="539" mass="62325">MSSALASFARGQQEEVVVDVEEEYAKSEDETTTRPTLMDVAREQAATKATTLMEVAQAEQTKTKSKARTQLAALAAQMDQEEEVASQQRAAKIQQAIELTSVQVQKERQNARAADVRQALQEAVKEAEQAYQDDEFETPEDAMAIQRAAELLTQKANSAAAKPALSADRHVLKQQRRLPPSKSTTKAKTMKEQLSQFQFEQLSTTQRRLFLAMLVDDEAKSTPKKRCNMHVINQLAMDKASKERQQRVLEKTRRPVYAKLDDARHCRFKPRLKGTNQSSSRANDSDDDGDNQRTEDFIRRMEATERVRTETIRRTRAEREYNALVDKKECPQCGNPQSYAELTQKRKKCPNCGVTYRSRLAWCEIADEFLERMAAHLRTRLEWQQRQKEDAEGGAKSNNQKQPAPKTWQHVQDEFLGRVQLDMMQRELSKDLILQELTQECTFQPVISDRAKRLQLGDFDERLRRDLENRRIRQEQYRVLTRAIAKAEAHQRRGDNKPLRGGFQKRLRADLEKRRERLNVHSNQRETSRMAWSTGHKRA</sequence>
<proteinExistence type="predicted"/>
<feature type="region of interest" description="Disordered" evidence="2">
    <location>
        <begin position="514"/>
        <end position="539"/>
    </location>
</feature>
<name>A0A8K1C584_PYTOL</name>
<dbReference type="OrthoDB" id="204991at2759"/>
<feature type="coiled-coil region" evidence="1">
    <location>
        <begin position="64"/>
        <end position="137"/>
    </location>
</feature>
<feature type="region of interest" description="Disordered" evidence="2">
    <location>
        <begin position="385"/>
        <end position="408"/>
    </location>
</feature>